<feature type="domain" description="Biogenesis factor required for ATP synthase 1-like C-terminal" evidence="2">
    <location>
        <begin position="179"/>
        <end position="252"/>
    </location>
</feature>
<evidence type="ECO:0000259" key="1">
    <source>
        <dbReference type="Pfam" id="PF12204"/>
    </source>
</evidence>
<dbReference type="EMBL" id="JTCM02000155">
    <property type="protein sequence ID" value="NEU77119.1"/>
    <property type="molecule type" value="Genomic_DNA"/>
</dbReference>
<dbReference type="Gene3D" id="2.40.128.20">
    <property type="match status" value="2"/>
</dbReference>
<sequence length="272" mass="30956">MNLQDKNWENLFGHITTEGIAWHGIWTAYSPDKEIITSFKAVRRFQANEDQTVITHTNKYTYSDGREEEKIWHIEKQTCSQPDGVIYPVFLSMRAVSFGKDKNAWVSKKLEAGKKIAAELFFRYQDWRTSVAIIYAESGELERITIIREHLNSFPNTPAKAEIEKLPGKWSGRKEYLNSDLEISASAENQEFVLDPTKGKNKTISLPDGIVVNVPEKVNIGEEFEIVAGKLVAENEYKRLTAQYDKSGAFAMLISEVFSVEDEAEGKIKNPL</sequence>
<accession>A0A846HK10</accession>
<dbReference type="InterPro" id="IPR012674">
    <property type="entry name" value="Calycin"/>
</dbReference>
<name>A0A846HK10_9CYAN</name>
<dbReference type="InterPro" id="IPR022017">
    <property type="entry name" value="BFA1-like_DUF3598"/>
</dbReference>
<evidence type="ECO:0000259" key="2">
    <source>
        <dbReference type="Pfam" id="PF21053"/>
    </source>
</evidence>
<evidence type="ECO:0000313" key="4">
    <source>
        <dbReference type="Proteomes" id="UP000031549"/>
    </source>
</evidence>
<dbReference type="SUPFAM" id="SSF50814">
    <property type="entry name" value="Lipocalins"/>
    <property type="match status" value="2"/>
</dbReference>
<keyword evidence="4" id="KW-1185">Reference proteome</keyword>
<reference evidence="3 4" key="1">
    <citation type="journal article" date="2015" name="Genome Announc.">
        <title>Draft Genome Sequence of Cyanobacterium Hassallia byssoidea Strain VB512170, Isolated from Monuments in India.</title>
        <authorList>
            <person name="Singh D."/>
            <person name="Chandrababunaidu M.M."/>
            <person name="Panda A."/>
            <person name="Sen D."/>
            <person name="Bhattacharyya S."/>
            <person name="Adhikary S.P."/>
            <person name="Tripathy S."/>
        </authorList>
    </citation>
    <scope>NUCLEOTIDE SEQUENCE [LARGE SCALE GENOMIC DNA]</scope>
    <source>
        <strain evidence="3 4">VB512170</strain>
    </source>
</reference>
<dbReference type="RefSeq" id="WP_039752572.1">
    <property type="nucleotide sequence ID" value="NZ_JTCM02000155.1"/>
</dbReference>
<evidence type="ECO:0000313" key="3">
    <source>
        <dbReference type="EMBL" id="NEU77119.1"/>
    </source>
</evidence>
<protein>
    <submittedName>
        <fullName evidence="3">DUF3598 family protein</fullName>
    </submittedName>
</protein>
<dbReference type="Proteomes" id="UP000031549">
    <property type="component" value="Unassembled WGS sequence"/>
</dbReference>
<feature type="domain" description="DUF3598" evidence="1">
    <location>
        <begin position="4"/>
        <end position="153"/>
    </location>
</feature>
<dbReference type="Pfam" id="PF21053">
    <property type="entry name" value="BFA1_C"/>
    <property type="match status" value="1"/>
</dbReference>
<dbReference type="AlphaFoldDB" id="A0A846HK10"/>
<dbReference type="InterPro" id="IPR048378">
    <property type="entry name" value="BFA1-like_C"/>
</dbReference>
<organism evidence="3 4">
    <name type="scientific">Hassallia byssoidea VB512170</name>
    <dbReference type="NCBI Taxonomy" id="1304833"/>
    <lineage>
        <taxon>Bacteria</taxon>
        <taxon>Bacillati</taxon>
        <taxon>Cyanobacteriota</taxon>
        <taxon>Cyanophyceae</taxon>
        <taxon>Nostocales</taxon>
        <taxon>Tolypothrichaceae</taxon>
        <taxon>Hassallia</taxon>
    </lineage>
</organism>
<proteinExistence type="predicted"/>
<comment type="caution">
    <text evidence="3">The sequence shown here is derived from an EMBL/GenBank/DDBJ whole genome shotgun (WGS) entry which is preliminary data.</text>
</comment>
<gene>
    <name evidence="3" type="ORF">PI95_032630</name>
</gene>
<dbReference type="Pfam" id="PF12204">
    <property type="entry name" value="DUF3598_N"/>
    <property type="match status" value="1"/>
</dbReference>